<evidence type="ECO:0000256" key="4">
    <source>
        <dbReference type="ARBA" id="ARBA00022695"/>
    </source>
</evidence>
<dbReference type="RefSeq" id="WP_114984191.1">
    <property type="nucleotide sequence ID" value="NZ_CP027806.1"/>
</dbReference>
<dbReference type="InterPro" id="IPR036345">
    <property type="entry name" value="ExoRNase_PH_dom2_sf"/>
</dbReference>
<dbReference type="Gene3D" id="3.30.230.70">
    <property type="entry name" value="GHMP Kinase, N-terminal domain"/>
    <property type="match status" value="2"/>
</dbReference>
<dbReference type="InterPro" id="IPR036456">
    <property type="entry name" value="PNPase_PH_RNA-bd_sf"/>
</dbReference>
<dbReference type="SUPFAM" id="SSF54211">
    <property type="entry name" value="Ribosomal protein S5 domain 2-like"/>
    <property type="match status" value="2"/>
</dbReference>
<dbReference type="Pfam" id="PF00013">
    <property type="entry name" value="KH_1"/>
    <property type="match status" value="1"/>
</dbReference>
<evidence type="ECO:0000256" key="7">
    <source>
        <dbReference type="ARBA" id="ARBA00022884"/>
    </source>
</evidence>
<dbReference type="Pfam" id="PF01138">
    <property type="entry name" value="RNase_PH"/>
    <property type="match status" value="2"/>
</dbReference>
<dbReference type="EC" id="2.7.7.8" evidence="8"/>
<dbReference type="GO" id="GO:0004654">
    <property type="term" value="F:polyribonucleotide nucleotidyltransferase activity"/>
    <property type="evidence" value="ECO:0007669"/>
    <property type="project" value="UniProtKB-UniRule"/>
</dbReference>
<dbReference type="InterPro" id="IPR001247">
    <property type="entry name" value="ExoRNase_PH_dom1"/>
</dbReference>
<dbReference type="GO" id="GO:0000175">
    <property type="term" value="F:3'-5'-RNA exonuclease activity"/>
    <property type="evidence" value="ECO:0007669"/>
    <property type="project" value="TreeGrafter"/>
</dbReference>
<dbReference type="GO" id="GO:0006402">
    <property type="term" value="P:mRNA catabolic process"/>
    <property type="evidence" value="ECO:0007669"/>
    <property type="project" value="UniProtKB-UniRule"/>
</dbReference>
<dbReference type="CDD" id="cd11364">
    <property type="entry name" value="RNase_PH_PNPase_2"/>
    <property type="match status" value="1"/>
</dbReference>
<dbReference type="PROSITE" id="PS50126">
    <property type="entry name" value="S1"/>
    <property type="match status" value="1"/>
</dbReference>
<dbReference type="InterPro" id="IPR003029">
    <property type="entry name" value="S1_domain"/>
</dbReference>
<dbReference type="GO" id="GO:0006396">
    <property type="term" value="P:RNA processing"/>
    <property type="evidence" value="ECO:0007669"/>
    <property type="project" value="InterPro"/>
</dbReference>
<accession>A0A345UKE3</accession>
<feature type="binding site" evidence="8">
    <location>
        <position position="487"/>
    </location>
    <ligand>
        <name>Mg(2+)</name>
        <dbReference type="ChEBI" id="CHEBI:18420"/>
    </ligand>
</feature>
<comment type="similarity">
    <text evidence="1 8">Belongs to the polyribonucleotide nucleotidyltransferase family.</text>
</comment>
<dbReference type="InterPro" id="IPR015847">
    <property type="entry name" value="ExoRNase_PH_dom2"/>
</dbReference>
<feature type="binding site" evidence="8">
    <location>
        <position position="493"/>
    </location>
    <ligand>
        <name>Mg(2+)</name>
        <dbReference type="ChEBI" id="CHEBI:18420"/>
    </ligand>
</feature>
<dbReference type="SUPFAM" id="SSF55666">
    <property type="entry name" value="Ribonuclease PH domain 2-like"/>
    <property type="match status" value="2"/>
</dbReference>
<dbReference type="CDD" id="cd02393">
    <property type="entry name" value="KH-I_PNPase"/>
    <property type="match status" value="1"/>
</dbReference>
<evidence type="ECO:0000256" key="2">
    <source>
        <dbReference type="ARBA" id="ARBA00022490"/>
    </source>
</evidence>
<dbReference type="PANTHER" id="PTHR11252">
    <property type="entry name" value="POLYRIBONUCLEOTIDE NUCLEOTIDYLTRANSFERASE"/>
    <property type="match status" value="1"/>
</dbReference>
<dbReference type="PANTHER" id="PTHR11252:SF0">
    <property type="entry name" value="POLYRIBONUCLEOTIDE NUCLEOTIDYLTRANSFERASE 1, MITOCHONDRIAL"/>
    <property type="match status" value="1"/>
</dbReference>
<dbReference type="Gene3D" id="3.30.1370.10">
    <property type="entry name" value="K Homology domain, type 1"/>
    <property type="match status" value="1"/>
</dbReference>
<dbReference type="Gene3D" id="2.40.50.140">
    <property type="entry name" value="Nucleic acid-binding proteins"/>
    <property type="match status" value="1"/>
</dbReference>
<dbReference type="Pfam" id="PF03725">
    <property type="entry name" value="RNase_PH_C"/>
    <property type="match status" value="1"/>
</dbReference>
<dbReference type="AlphaFoldDB" id="A0A345UKE3"/>
<dbReference type="GO" id="GO:0003723">
    <property type="term" value="F:RNA binding"/>
    <property type="evidence" value="ECO:0007669"/>
    <property type="project" value="UniProtKB-UniRule"/>
</dbReference>
<keyword evidence="3 8" id="KW-0808">Transferase</keyword>
<dbReference type="FunFam" id="3.30.230.70:FF:000002">
    <property type="entry name" value="Polyribonucleotide nucleotidyltransferase"/>
    <property type="match status" value="1"/>
</dbReference>
<dbReference type="CDD" id="cd11363">
    <property type="entry name" value="RNase_PH_PNPase_1"/>
    <property type="match status" value="1"/>
</dbReference>
<evidence type="ECO:0000313" key="10">
    <source>
        <dbReference type="EMBL" id="AXJ00945.1"/>
    </source>
</evidence>
<evidence type="ECO:0000259" key="9">
    <source>
        <dbReference type="PROSITE" id="PS50126"/>
    </source>
</evidence>
<dbReference type="KEGG" id="cprv:CYPRO_1694"/>
<keyword evidence="6 8" id="KW-0460">Magnesium</keyword>
<dbReference type="CDD" id="cd04472">
    <property type="entry name" value="S1_PNPase"/>
    <property type="match status" value="1"/>
</dbReference>
<dbReference type="Pfam" id="PF03726">
    <property type="entry name" value="PNPase"/>
    <property type="match status" value="1"/>
</dbReference>
<dbReference type="OrthoDB" id="9804305at2"/>
<dbReference type="SUPFAM" id="SSF54791">
    <property type="entry name" value="Eukaryotic type KH-domain (KH-domain type I)"/>
    <property type="match status" value="1"/>
</dbReference>
<evidence type="ECO:0000256" key="6">
    <source>
        <dbReference type="ARBA" id="ARBA00022842"/>
    </source>
</evidence>
<dbReference type="NCBIfam" id="TIGR03591">
    <property type="entry name" value="polynuc_phos"/>
    <property type="match status" value="1"/>
</dbReference>
<comment type="catalytic activity">
    <reaction evidence="8">
        <text>RNA(n+1) + phosphate = RNA(n) + a ribonucleoside 5'-diphosphate</text>
        <dbReference type="Rhea" id="RHEA:22096"/>
        <dbReference type="Rhea" id="RHEA-COMP:14527"/>
        <dbReference type="Rhea" id="RHEA-COMP:17342"/>
        <dbReference type="ChEBI" id="CHEBI:43474"/>
        <dbReference type="ChEBI" id="CHEBI:57930"/>
        <dbReference type="ChEBI" id="CHEBI:140395"/>
        <dbReference type="EC" id="2.7.7.8"/>
    </reaction>
</comment>
<gene>
    <name evidence="8" type="primary">pnp</name>
    <name evidence="10" type="ORF">CYPRO_1694</name>
</gene>
<sequence length="699" mass="76173">MKADFKSVEFAANKTLSIETGRLAKQAHGSVVARLGDTMVLATAVVAAEPRAGQAFFPLTVEFRESYAAGGKFPGGFIKREGRPSEKEILSARLIDRTIRPLFPDGFMNETQVICQVISSDGQNDADVIAPVAASLALHLSDAPFAGPMAQVRIGRIFGEYVVNPTVDELATADLDLTVGGLKDSIVMVEGEMQEVSEEEMLEAIQVAHEAIKKLCAFQDEVREAHGKEKREVVIEKPDETLVGKVKELVGDRFYTTSKAQLGKKAYSEAIKAIYDEVKAALAEEYPEQEQAIDSICHDIQQDAIRTMMLKDRIRIDGRESDVIRDIWTEVGYLPRTHGSAIFTRGETQSLVTVTLGTKRDEQAVDTLFDTDSKRFMLNYNFPPYCTGEAKMMRGVSRREIGHGNLAERALKVMAPSTEEFGYTIRVVSDILESNGSSSMASVCGGSMALMDAGVPMKKPVAGIAMGLCMGEDGDYIVLSDISGEEDHFGDMDFKITGTADGITACQMDIKVQGITAEVMLEALKQAKAGRLHILERMAESISAPRQSISKYAPSFTRYEVDSDMIGAIIGPGGKVIQAIQKETGTEIIIEEVDNKGIVTIAADSAEKAEAALSKIKAIAGKPEEGEVYEGTVRSIKEYGAFVEIMPGKDGLLHISEIAHERIRNVEDVLQEGQKIQVKLVRVEPGGKMRLSMKALIEK</sequence>
<keyword evidence="11" id="KW-1185">Reference proteome</keyword>
<dbReference type="GO" id="GO:0000287">
    <property type="term" value="F:magnesium ion binding"/>
    <property type="evidence" value="ECO:0007669"/>
    <property type="project" value="UniProtKB-UniRule"/>
</dbReference>
<feature type="domain" description="S1 motif" evidence="9">
    <location>
        <begin position="626"/>
        <end position="694"/>
    </location>
</feature>
<keyword evidence="2 8" id="KW-0963">Cytoplasm</keyword>
<dbReference type="Pfam" id="PF00575">
    <property type="entry name" value="S1"/>
    <property type="match status" value="1"/>
</dbReference>
<keyword evidence="7 8" id="KW-0694">RNA-binding</keyword>
<comment type="cofactor">
    <cofactor evidence="8">
        <name>Mg(2+)</name>
        <dbReference type="ChEBI" id="CHEBI:18420"/>
    </cofactor>
</comment>
<dbReference type="FunFam" id="2.40.50.140:FF:000189">
    <property type="entry name" value="Polyribonucleotide nucleotidyltransferase, putative"/>
    <property type="match status" value="1"/>
</dbReference>
<dbReference type="SUPFAM" id="SSF50249">
    <property type="entry name" value="Nucleic acid-binding proteins"/>
    <property type="match status" value="1"/>
</dbReference>
<reference evidence="10 11" key="1">
    <citation type="submission" date="2018-03" db="EMBL/GenBank/DDBJ databases">
        <title>Phenotypic and genomic properties of Cyclonatronum proteinivorum gen. nov., sp. nov., a haloalkaliphilic bacteroidete from soda lakes possessing Na+-translocating rhodopsin.</title>
        <authorList>
            <person name="Toshchakov S.V."/>
            <person name="Korzhenkov A."/>
            <person name="Samarov N.I."/>
            <person name="Kublanov I.V."/>
            <person name="Muntyan M.S."/>
            <person name="Sorokin D.Y."/>
        </authorList>
    </citation>
    <scope>NUCLEOTIDE SEQUENCE [LARGE SCALE GENOMIC DNA]</scope>
    <source>
        <strain evidence="10 11">Omega</strain>
    </source>
</reference>
<dbReference type="InterPro" id="IPR012162">
    <property type="entry name" value="PNPase"/>
</dbReference>
<dbReference type="InterPro" id="IPR020568">
    <property type="entry name" value="Ribosomal_Su5_D2-typ_SF"/>
</dbReference>
<dbReference type="PROSITE" id="PS50084">
    <property type="entry name" value="KH_TYPE_1"/>
    <property type="match status" value="1"/>
</dbReference>
<dbReference type="InterPro" id="IPR015848">
    <property type="entry name" value="PNPase_PH_RNA-bd_bac/org-type"/>
</dbReference>
<dbReference type="FunFam" id="3.30.230.70:FF:000001">
    <property type="entry name" value="Polyribonucleotide nucleotidyltransferase"/>
    <property type="match status" value="1"/>
</dbReference>
<evidence type="ECO:0000256" key="3">
    <source>
        <dbReference type="ARBA" id="ARBA00022679"/>
    </source>
</evidence>
<keyword evidence="5 8" id="KW-0479">Metal-binding</keyword>
<name>A0A345UKE3_9BACT</name>
<evidence type="ECO:0000256" key="5">
    <source>
        <dbReference type="ARBA" id="ARBA00022723"/>
    </source>
</evidence>
<dbReference type="PIRSF" id="PIRSF005499">
    <property type="entry name" value="PNPase"/>
    <property type="match status" value="1"/>
</dbReference>
<keyword evidence="4 8" id="KW-0548">Nucleotidyltransferase</keyword>
<dbReference type="SMART" id="SM00322">
    <property type="entry name" value="KH"/>
    <property type="match status" value="1"/>
</dbReference>
<dbReference type="Proteomes" id="UP000254808">
    <property type="component" value="Chromosome"/>
</dbReference>
<dbReference type="InterPro" id="IPR027408">
    <property type="entry name" value="PNPase/RNase_PH_dom_sf"/>
</dbReference>
<dbReference type="SMART" id="SM00316">
    <property type="entry name" value="S1"/>
    <property type="match status" value="1"/>
</dbReference>
<dbReference type="InterPro" id="IPR004088">
    <property type="entry name" value="KH_dom_type_1"/>
</dbReference>
<dbReference type="InterPro" id="IPR004087">
    <property type="entry name" value="KH_dom"/>
</dbReference>
<dbReference type="EMBL" id="CP027806">
    <property type="protein sequence ID" value="AXJ00945.1"/>
    <property type="molecule type" value="Genomic_DNA"/>
</dbReference>
<protein>
    <recommendedName>
        <fullName evidence="8">Polyribonucleotide nucleotidyltransferase</fullName>
        <ecNumber evidence="8">2.7.7.8</ecNumber>
    </recommendedName>
    <alternativeName>
        <fullName evidence="8">Polynucleotide phosphorylase</fullName>
        <shortName evidence="8">PNPase</shortName>
    </alternativeName>
</protein>
<dbReference type="FunFam" id="3.30.1370.10:FF:000001">
    <property type="entry name" value="Polyribonucleotide nucleotidyltransferase"/>
    <property type="match status" value="1"/>
</dbReference>
<comment type="function">
    <text evidence="8">Involved in mRNA degradation. Catalyzes the phosphorolysis of single-stranded polyribonucleotides processively in the 3'- to 5'-direction.</text>
</comment>
<evidence type="ECO:0000313" key="11">
    <source>
        <dbReference type="Proteomes" id="UP000254808"/>
    </source>
</evidence>
<evidence type="ECO:0000256" key="8">
    <source>
        <dbReference type="HAMAP-Rule" id="MF_01595"/>
    </source>
</evidence>
<comment type="subcellular location">
    <subcellularLocation>
        <location evidence="8">Cytoplasm</location>
    </subcellularLocation>
</comment>
<organism evidence="10 11">
    <name type="scientific">Cyclonatronum proteinivorum</name>
    <dbReference type="NCBI Taxonomy" id="1457365"/>
    <lineage>
        <taxon>Bacteria</taxon>
        <taxon>Pseudomonadati</taxon>
        <taxon>Balneolota</taxon>
        <taxon>Balneolia</taxon>
        <taxon>Balneolales</taxon>
        <taxon>Cyclonatronaceae</taxon>
        <taxon>Cyclonatronum</taxon>
    </lineage>
</organism>
<dbReference type="InterPro" id="IPR012340">
    <property type="entry name" value="NA-bd_OB-fold"/>
</dbReference>
<proteinExistence type="inferred from homology"/>
<evidence type="ECO:0000256" key="1">
    <source>
        <dbReference type="ARBA" id="ARBA00007404"/>
    </source>
</evidence>
<dbReference type="NCBIfam" id="NF008805">
    <property type="entry name" value="PRK11824.1"/>
    <property type="match status" value="1"/>
</dbReference>
<dbReference type="SUPFAM" id="SSF46915">
    <property type="entry name" value="Polynucleotide phosphorylase/guanosine pentaphosphate synthase (PNPase/GPSI), domain 3"/>
    <property type="match status" value="1"/>
</dbReference>
<dbReference type="InterPro" id="IPR036612">
    <property type="entry name" value="KH_dom_type_1_sf"/>
</dbReference>
<dbReference type="HAMAP" id="MF_01595">
    <property type="entry name" value="PNPase"/>
    <property type="match status" value="1"/>
</dbReference>
<dbReference type="GO" id="GO:0005829">
    <property type="term" value="C:cytosol"/>
    <property type="evidence" value="ECO:0007669"/>
    <property type="project" value="UniProtKB-ARBA"/>
</dbReference>